<dbReference type="OrthoDB" id="8954335at2759"/>
<keyword evidence="4" id="KW-1185">Reference proteome</keyword>
<dbReference type="InterPro" id="IPR006073">
    <property type="entry name" value="GTP-bd"/>
</dbReference>
<dbReference type="GO" id="GO:0005525">
    <property type="term" value="F:GTP binding"/>
    <property type="evidence" value="ECO:0007669"/>
    <property type="project" value="InterPro"/>
</dbReference>
<evidence type="ECO:0000256" key="1">
    <source>
        <dbReference type="SAM" id="Coils"/>
    </source>
</evidence>
<protein>
    <recommendedName>
        <fullName evidence="2">G domain-containing protein</fullName>
    </recommendedName>
</protein>
<feature type="non-terminal residue" evidence="3">
    <location>
        <position position="1"/>
    </location>
</feature>
<evidence type="ECO:0000313" key="3">
    <source>
        <dbReference type="EMBL" id="KDQ53005.1"/>
    </source>
</evidence>
<dbReference type="Proteomes" id="UP000027265">
    <property type="component" value="Unassembled WGS sequence"/>
</dbReference>
<evidence type="ECO:0000313" key="4">
    <source>
        <dbReference type="Proteomes" id="UP000027265"/>
    </source>
</evidence>
<accession>A0A067PGQ9</accession>
<dbReference type="SUPFAM" id="SSF52540">
    <property type="entry name" value="P-loop containing nucleoside triphosphate hydrolases"/>
    <property type="match status" value="1"/>
</dbReference>
<organism evidence="3 4">
    <name type="scientific">Jaapia argillacea MUCL 33604</name>
    <dbReference type="NCBI Taxonomy" id="933084"/>
    <lineage>
        <taxon>Eukaryota</taxon>
        <taxon>Fungi</taxon>
        <taxon>Dikarya</taxon>
        <taxon>Basidiomycota</taxon>
        <taxon>Agaricomycotina</taxon>
        <taxon>Agaricomycetes</taxon>
        <taxon>Agaricomycetidae</taxon>
        <taxon>Jaapiales</taxon>
        <taxon>Jaapiaceae</taxon>
        <taxon>Jaapia</taxon>
    </lineage>
</organism>
<dbReference type="HOGENOM" id="CLU_018003_0_0_1"/>
<sequence>VMGPTGSGKSTFVSHVTGAEAKVGHSLQSCTSDIQVIKLQSPNSDYDVVFVDTPGFDDTHKSDTVILNLISDWLNKTYNNKILLSGILYFHRISDNRMAGTPLKNLDMFQKLCGKNALENVILTTTMWDEVDESTGSAREEELKSKYWSYMLAKKSRTSRFLNTPQSAWAVLDPILRSVHEERALLLQTEMGELRRTLPETSAGHGLFNTMEELLKKQQHVLRRLQEETIKSTDSDVLETLTAEYSRLRQEVGKTMEQMKALQLPFGKRLLLKLLRFNR</sequence>
<evidence type="ECO:0000259" key="2">
    <source>
        <dbReference type="Pfam" id="PF01926"/>
    </source>
</evidence>
<dbReference type="InParanoid" id="A0A067PGQ9"/>
<dbReference type="Gene3D" id="3.40.50.300">
    <property type="entry name" value="P-loop containing nucleotide triphosphate hydrolases"/>
    <property type="match status" value="1"/>
</dbReference>
<name>A0A067PGQ9_9AGAM</name>
<keyword evidence="1" id="KW-0175">Coiled coil</keyword>
<feature type="coiled-coil region" evidence="1">
    <location>
        <begin position="208"/>
        <end position="258"/>
    </location>
</feature>
<gene>
    <name evidence="3" type="ORF">JAAARDRAFT_137770</name>
</gene>
<dbReference type="AlphaFoldDB" id="A0A067PGQ9"/>
<proteinExistence type="predicted"/>
<reference evidence="4" key="1">
    <citation type="journal article" date="2014" name="Proc. Natl. Acad. Sci. U.S.A.">
        <title>Extensive sampling of basidiomycete genomes demonstrates inadequacy of the white-rot/brown-rot paradigm for wood decay fungi.</title>
        <authorList>
            <person name="Riley R."/>
            <person name="Salamov A.A."/>
            <person name="Brown D.W."/>
            <person name="Nagy L.G."/>
            <person name="Floudas D."/>
            <person name="Held B.W."/>
            <person name="Levasseur A."/>
            <person name="Lombard V."/>
            <person name="Morin E."/>
            <person name="Otillar R."/>
            <person name="Lindquist E.A."/>
            <person name="Sun H."/>
            <person name="LaButti K.M."/>
            <person name="Schmutz J."/>
            <person name="Jabbour D."/>
            <person name="Luo H."/>
            <person name="Baker S.E."/>
            <person name="Pisabarro A.G."/>
            <person name="Walton J.D."/>
            <person name="Blanchette R.A."/>
            <person name="Henrissat B."/>
            <person name="Martin F."/>
            <person name="Cullen D."/>
            <person name="Hibbett D.S."/>
            <person name="Grigoriev I.V."/>
        </authorList>
    </citation>
    <scope>NUCLEOTIDE SEQUENCE [LARGE SCALE GENOMIC DNA]</scope>
    <source>
        <strain evidence="4">MUCL 33604</strain>
    </source>
</reference>
<dbReference type="CDD" id="cd00882">
    <property type="entry name" value="Ras_like_GTPase"/>
    <property type="match status" value="1"/>
</dbReference>
<dbReference type="Pfam" id="PF01926">
    <property type="entry name" value="MMR_HSR1"/>
    <property type="match status" value="1"/>
</dbReference>
<feature type="domain" description="G" evidence="2">
    <location>
        <begin position="1"/>
        <end position="62"/>
    </location>
</feature>
<dbReference type="InterPro" id="IPR027417">
    <property type="entry name" value="P-loop_NTPase"/>
</dbReference>
<dbReference type="EMBL" id="KL197736">
    <property type="protein sequence ID" value="KDQ53005.1"/>
    <property type="molecule type" value="Genomic_DNA"/>
</dbReference>
<dbReference type="STRING" id="933084.A0A067PGQ9"/>